<keyword evidence="4" id="KW-1185">Reference proteome</keyword>
<proteinExistence type="predicted"/>
<reference evidence="5" key="1">
    <citation type="submission" date="2025-08" db="UniProtKB">
        <authorList>
            <consortium name="RefSeq"/>
        </authorList>
    </citation>
    <scope>IDENTIFICATION</scope>
    <source>
        <tissue evidence="5">Liver</tissue>
    </source>
</reference>
<evidence type="ECO:0000259" key="3">
    <source>
        <dbReference type="Pfam" id="PF15057"/>
    </source>
</evidence>
<feature type="compositionally biased region" description="Basic and acidic residues" evidence="1">
    <location>
        <begin position="578"/>
        <end position="615"/>
    </location>
</feature>
<dbReference type="AlphaFoldDB" id="A0A9F5N1W9"/>
<evidence type="ECO:0000259" key="2">
    <source>
        <dbReference type="Pfam" id="PF13768"/>
    </source>
</evidence>
<dbReference type="InterPro" id="IPR032770">
    <property type="entry name" value="DUF4537"/>
</dbReference>
<feature type="domain" description="VWFA" evidence="2">
    <location>
        <begin position="72"/>
        <end position="231"/>
    </location>
</feature>
<dbReference type="OrthoDB" id="6241467at2759"/>
<dbReference type="PANTHER" id="PTHR14343">
    <property type="entry name" value="VWFA DOMAIN-CONTAINING PROTEIN"/>
    <property type="match status" value="1"/>
</dbReference>
<dbReference type="PANTHER" id="PTHR14343:SF4">
    <property type="entry name" value="DUF4537 DOMAIN-CONTAINING PROTEIN"/>
    <property type="match status" value="1"/>
</dbReference>
<dbReference type="Pfam" id="PF13768">
    <property type="entry name" value="VWA_3"/>
    <property type="match status" value="1"/>
</dbReference>
<feature type="compositionally biased region" description="Basic and acidic residues" evidence="1">
    <location>
        <begin position="783"/>
        <end position="825"/>
    </location>
</feature>
<feature type="compositionally biased region" description="Low complexity" evidence="1">
    <location>
        <begin position="771"/>
        <end position="782"/>
    </location>
</feature>
<dbReference type="Pfam" id="PF15057">
    <property type="entry name" value="DUF4537"/>
    <property type="match status" value="1"/>
</dbReference>
<gene>
    <name evidence="5" type="primary">LOC103055759</name>
</gene>
<dbReference type="InterPro" id="IPR002035">
    <property type="entry name" value="VWF_A"/>
</dbReference>
<dbReference type="RefSeq" id="XP_025024953.1">
    <property type="nucleotide sequence ID" value="XM_025169185.1"/>
</dbReference>
<accession>A0A9F5N1W9</accession>
<evidence type="ECO:0000313" key="4">
    <source>
        <dbReference type="Proteomes" id="UP000695026"/>
    </source>
</evidence>
<feature type="compositionally biased region" description="Basic and acidic residues" evidence="1">
    <location>
        <begin position="553"/>
        <end position="567"/>
    </location>
</feature>
<sequence>MGVPETDWERFPLAEVGARSSAFWSRKKKRRKLGSRSQFITGGASGIRTLIDKKMPQLCHAIVPLLAGIHEQNVVFVVYTSESNLSNPCIMKELLIRTLYSLGSKLMDSMFSIIFCSSKVLKWQNELVKCSLTSIMDAAAWIRTLQMNSKGKASAWNAIEEVRDDPSCQAVYLFTSGLPEGSVEEMCSRLKETKQSCPVHIVQLVENGEDNKISCQRLLEKVAKVSGGTFQAIDGASYEVNCRCSHSESEYPSHSPDKTGCNSGFHHPSSISNHLSFPLLTDHCTTLFPLGAQGPDTGNTFPRSSVQEDLGDCSTNTHNLLRGIRVLARKETDGYYYLSHIVQKVKDSNEHVLIEFERCQQPQKGTAPFRRQETPLYDIIHYDDARWQPLSAGDGTLAPWEKNGKRYGPGIVLQVAETRSDYSAFQNSKVLINFWNGQTKTVSADVAVRIPLPLYERIVLELQMPLTARQLLVEQNPDYPSAVPPGYRASGPCRRNHLPWMLWPESLKVHCIGVCGSNTHFSPWSFCCPLQNHTISPISSTWADDTLIPRVKPPKEELSKKLKDQFSKGRPLISDNNEDTKEDSSKLRKETNLADAKSWEEKQIKVAKPSKDHQKVMNSEDTTNDTGTMVDRATNTGKWTTQQKQKCFFQPSMSGSSAQPSQKNTCRKTYFTDNSKLQAMLDWVDRSLKEDRLAIESVLHSRRSCSAPPSAQRLMEKKASWDGPREVDVNPAKIEFKRQKWEQRQLKKEQQHQEIHHKRETLLEKKRQRSLQRTSQRSQRQQEQSDRAEQHLEQLREARAERRRQESHLREEEEKKENQRREFLKAQHKQREKQLAEHNQRLDGQEKKRLGRTQALLRNRKEAMQKNAEIALKEQDTENKEKEAAKCHLSRKREQILQHIEKERQTQKGLLQYLREQDLLLLRASMLP</sequence>
<dbReference type="GeneID" id="103055759"/>
<evidence type="ECO:0000256" key="1">
    <source>
        <dbReference type="SAM" id="MobiDB-lite"/>
    </source>
</evidence>
<feature type="compositionally biased region" description="Basic and acidic residues" evidence="1">
    <location>
        <begin position="741"/>
        <end position="754"/>
    </location>
</feature>
<feature type="region of interest" description="Disordered" evidence="1">
    <location>
        <begin position="553"/>
        <end position="630"/>
    </location>
</feature>
<feature type="region of interest" description="Disordered" evidence="1">
    <location>
        <begin position="741"/>
        <end position="847"/>
    </location>
</feature>
<protein>
    <submittedName>
        <fullName evidence="5">Uncharacterized protein LOC103055759</fullName>
    </submittedName>
</protein>
<feature type="compositionally biased region" description="Polar residues" evidence="1">
    <location>
        <begin position="616"/>
        <end position="630"/>
    </location>
</feature>
<feature type="compositionally biased region" description="Basic and acidic residues" evidence="1">
    <location>
        <begin position="832"/>
        <end position="847"/>
    </location>
</feature>
<evidence type="ECO:0000313" key="5">
    <source>
        <dbReference type="RefSeq" id="XP_025024953.1"/>
    </source>
</evidence>
<dbReference type="Proteomes" id="UP000695026">
    <property type="component" value="Unplaced"/>
</dbReference>
<feature type="compositionally biased region" description="Basic and acidic residues" evidence="1">
    <location>
        <begin position="714"/>
        <end position="726"/>
    </location>
</feature>
<feature type="domain" description="DUF4537" evidence="3">
    <location>
        <begin position="325"/>
        <end position="459"/>
    </location>
</feature>
<dbReference type="OMA" id="KASAWNA"/>
<name>A0A9F5N1W9_PYTBI</name>
<feature type="region of interest" description="Disordered" evidence="1">
    <location>
        <begin position="702"/>
        <end position="726"/>
    </location>
</feature>
<dbReference type="KEGG" id="pbi:103055759"/>
<organism evidence="4 5">
    <name type="scientific">Python bivittatus</name>
    <name type="common">Burmese python</name>
    <name type="synonym">Python molurus bivittatus</name>
    <dbReference type="NCBI Taxonomy" id="176946"/>
    <lineage>
        <taxon>Eukaryota</taxon>
        <taxon>Metazoa</taxon>
        <taxon>Chordata</taxon>
        <taxon>Craniata</taxon>
        <taxon>Vertebrata</taxon>
        <taxon>Euteleostomi</taxon>
        <taxon>Lepidosauria</taxon>
        <taxon>Squamata</taxon>
        <taxon>Bifurcata</taxon>
        <taxon>Unidentata</taxon>
        <taxon>Episquamata</taxon>
        <taxon>Toxicofera</taxon>
        <taxon>Serpentes</taxon>
        <taxon>Henophidia</taxon>
        <taxon>Pythonidae</taxon>
        <taxon>Python</taxon>
    </lineage>
</organism>